<feature type="transmembrane region" description="Helical" evidence="1">
    <location>
        <begin position="154"/>
        <end position="172"/>
    </location>
</feature>
<feature type="transmembrane region" description="Helical" evidence="1">
    <location>
        <begin position="224"/>
        <end position="244"/>
    </location>
</feature>
<accession>A0A2I1M1H7</accession>
<feature type="transmembrane region" description="Helical" evidence="1">
    <location>
        <begin position="326"/>
        <end position="347"/>
    </location>
</feature>
<dbReference type="Proteomes" id="UP000242263">
    <property type="component" value="Unassembled WGS sequence"/>
</dbReference>
<sequence length="483" mass="54787">MDKTKTLLKNMLLGDFNKDVARFRILGSHVGMIIAGVIVPVFMRIVSVLFKKQLASNALLNFVCQSMYRSRTNFDVWFSFFSTMLGIIVTFFAIFALINYIEVDSKHGLWLRKRISDIADLLHKIIGYCNFVLGFAIISMCMESDSSSGNETPSVFAILILVSFWLMLVVFFDECTFIWTTKLEKLSINDSSTLKLLQRINQDNRAVDEWRKIPQTDLRGYRKACCALLLLVLIVFLFHSSVIYLAIGTWFFAITTGILGASLALVTIIFQRNHNVEEAFEMKSSFEKIYSVVSRTAQNIVRILLYISFISANVSVSVSSGSQYNWILLMLSLLVSLSTIFLPVLLIKAKFFSVGLAVLFEVSAIENMARKTLQTNEELFCIYLENSTLASSSAINEKVNLIRSLYFVVPEENNLGTTVKFCMRHTLEKDNISVPLYVVIDSEFIKNNKDALKCVDNKDAETVNKLADEYIEFLDFHSKSSVV</sequence>
<reference evidence="2 3" key="1">
    <citation type="submission" date="2017-12" db="EMBL/GenBank/DDBJ databases">
        <title>Phylogenetic diversity of female urinary microbiome.</title>
        <authorList>
            <person name="Thomas-White K."/>
            <person name="Wolfe A.J."/>
        </authorList>
    </citation>
    <scope>NUCLEOTIDE SEQUENCE [LARGE SCALE GENOMIC DNA]</scope>
    <source>
        <strain evidence="2 3">UMB0064</strain>
    </source>
</reference>
<feature type="transmembrane region" description="Helical" evidence="1">
    <location>
        <begin position="76"/>
        <end position="101"/>
    </location>
</feature>
<proteinExistence type="predicted"/>
<feature type="transmembrane region" description="Helical" evidence="1">
    <location>
        <begin position="121"/>
        <end position="142"/>
    </location>
</feature>
<dbReference type="RefSeq" id="WP_034296984.1">
    <property type="nucleotide sequence ID" value="NZ_JASODL010000006.1"/>
</dbReference>
<evidence type="ECO:0000313" key="3">
    <source>
        <dbReference type="Proteomes" id="UP000242263"/>
    </source>
</evidence>
<gene>
    <name evidence="2" type="ORF">CYJ32_07970</name>
</gene>
<evidence type="ECO:0000313" key="2">
    <source>
        <dbReference type="EMBL" id="PKZ13939.1"/>
    </source>
</evidence>
<keyword evidence="1" id="KW-1133">Transmembrane helix</keyword>
<dbReference type="EMBL" id="PKGU01000012">
    <property type="protein sequence ID" value="PKZ13939.1"/>
    <property type="molecule type" value="Genomic_DNA"/>
</dbReference>
<feature type="transmembrane region" description="Helical" evidence="1">
    <location>
        <begin position="250"/>
        <end position="270"/>
    </location>
</feature>
<name>A0A2I1M1H7_9BIFI</name>
<organism evidence="2 3">
    <name type="scientific">Alloscardovia omnicolens</name>
    <dbReference type="NCBI Taxonomy" id="419015"/>
    <lineage>
        <taxon>Bacteria</taxon>
        <taxon>Bacillati</taxon>
        <taxon>Actinomycetota</taxon>
        <taxon>Actinomycetes</taxon>
        <taxon>Bifidobacteriales</taxon>
        <taxon>Bifidobacteriaceae</taxon>
        <taxon>Alloscardovia</taxon>
    </lineage>
</organism>
<evidence type="ECO:0000256" key="1">
    <source>
        <dbReference type="SAM" id="Phobius"/>
    </source>
</evidence>
<keyword evidence="1" id="KW-0472">Membrane</keyword>
<comment type="caution">
    <text evidence="2">The sequence shown here is derived from an EMBL/GenBank/DDBJ whole genome shotgun (WGS) entry which is preliminary data.</text>
</comment>
<dbReference type="AlphaFoldDB" id="A0A2I1M1H7"/>
<feature type="transmembrane region" description="Helical" evidence="1">
    <location>
        <begin position="21"/>
        <end position="43"/>
    </location>
</feature>
<keyword evidence="1" id="KW-0812">Transmembrane</keyword>
<protein>
    <submittedName>
        <fullName evidence="2">Uncharacterized protein</fullName>
    </submittedName>
</protein>